<dbReference type="RefSeq" id="WP_132246722.1">
    <property type="nucleotide sequence ID" value="NZ_SLZU01000012.1"/>
</dbReference>
<gene>
    <name evidence="3" type="ORF">EDD52_11291</name>
</gene>
<feature type="chain" id="PRO_5020617907" evidence="2">
    <location>
        <begin position="23"/>
        <end position="233"/>
    </location>
</feature>
<name>A0A4R3J881_9RHOB</name>
<keyword evidence="2" id="KW-0732">Signal</keyword>
<dbReference type="OrthoDB" id="9797912at2"/>
<dbReference type="EMBL" id="SLZU01000012">
    <property type="protein sequence ID" value="TCS61133.1"/>
    <property type="molecule type" value="Genomic_DNA"/>
</dbReference>
<dbReference type="InterPro" id="IPR038696">
    <property type="entry name" value="IalB_sf"/>
</dbReference>
<evidence type="ECO:0000256" key="1">
    <source>
        <dbReference type="SAM" id="MobiDB-lite"/>
    </source>
</evidence>
<sequence>MNTYLGALTIAAMLASTPAAFAQDATEETTAEIATEQAAPAADAAAEDAAPVADAAPAEDAPAEGLVDQLDTGEEQPAEAPGEQSQTYIREEIGDWDLQCLRAEEGEEPCQMYQLLTDGQGNSVAEVSIFRVKNGGQVQAGGTFVVPLETLLTQKLSISVDGGQPKRYDFTLCNPIGCYARVGFTADDVNRFKRGNVAKITIVPALAPDQKVVVDMSLSGFTDSYGKTSELAN</sequence>
<keyword evidence="4" id="KW-1185">Reference proteome</keyword>
<feature type="signal peptide" evidence="2">
    <location>
        <begin position="1"/>
        <end position="22"/>
    </location>
</feature>
<dbReference type="InterPro" id="IPR010642">
    <property type="entry name" value="Invasion_prot_B"/>
</dbReference>
<evidence type="ECO:0000313" key="3">
    <source>
        <dbReference type="EMBL" id="TCS61133.1"/>
    </source>
</evidence>
<comment type="caution">
    <text evidence="3">The sequence shown here is derived from an EMBL/GenBank/DDBJ whole genome shotgun (WGS) entry which is preliminary data.</text>
</comment>
<reference evidence="3 4" key="1">
    <citation type="submission" date="2019-03" db="EMBL/GenBank/DDBJ databases">
        <title>Genomic Encyclopedia of Type Strains, Phase IV (KMG-IV): sequencing the most valuable type-strain genomes for metagenomic binning, comparative biology and taxonomic classification.</title>
        <authorList>
            <person name="Goeker M."/>
        </authorList>
    </citation>
    <scope>NUCLEOTIDE SEQUENCE [LARGE SCALE GENOMIC DNA]</scope>
    <source>
        <strain evidence="3 4">DSM 104836</strain>
    </source>
</reference>
<organism evidence="3 4">
    <name type="scientific">Primorskyibacter sedentarius</name>
    <dbReference type="NCBI Taxonomy" id="745311"/>
    <lineage>
        <taxon>Bacteria</taxon>
        <taxon>Pseudomonadati</taxon>
        <taxon>Pseudomonadota</taxon>
        <taxon>Alphaproteobacteria</taxon>
        <taxon>Rhodobacterales</taxon>
        <taxon>Roseobacteraceae</taxon>
        <taxon>Primorskyibacter</taxon>
    </lineage>
</organism>
<feature type="region of interest" description="Disordered" evidence="1">
    <location>
        <begin position="26"/>
        <end position="88"/>
    </location>
</feature>
<dbReference type="Proteomes" id="UP000295696">
    <property type="component" value="Unassembled WGS sequence"/>
</dbReference>
<accession>A0A4R3J881</accession>
<feature type="compositionally biased region" description="Low complexity" evidence="1">
    <location>
        <begin position="31"/>
        <end position="64"/>
    </location>
</feature>
<dbReference type="AlphaFoldDB" id="A0A4R3J881"/>
<dbReference type="Pfam" id="PF06776">
    <property type="entry name" value="IalB"/>
    <property type="match status" value="1"/>
</dbReference>
<evidence type="ECO:0000256" key="2">
    <source>
        <dbReference type="SAM" id="SignalP"/>
    </source>
</evidence>
<evidence type="ECO:0000313" key="4">
    <source>
        <dbReference type="Proteomes" id="UP000295696"/>
    </source>
</evidence>
<proteinExistence type="predicted"/>
<dbReference type="Gene3D" id="2.60.40.1880">
    <property type="entry name" value="Invasion associated locus B (IalB) protein"/>
    <property type="match status" value="1"/>
</dbReference>
<protein>
    <submittedName>
        <fullName evidence="3">Invasion protein IalB</fullName>
    </submittedName>
</protein>